<dbReference type="Gene3D" id="2.40.50.1020">
    <property type="entry name" value="LytTr DNA-binding domain"/>
    <property type="match status" value="1"/>
</dbReference>
<feature type="transmembrane region" description="Helical" evidence="1">
    <location>
        <begin position="39"/>
        <end position="59"/>
    </location>
</feature>
<protein>
    <submittedName>
        <fullName evidence="3">LytTR family transcriptional regulator</fullName>
    </submittedName>
</protein>
<keyword evidence="1" id="KW-1133">Transmembrane helix</keyword>
<organism evidence="3 4">
    <name type="scientific">Flavobacterium zepuense</name>
    <dbReference type="NCBI Taxonomy" id="2593302"/>
    <lineage>
        <taxon>Bacteria</taxon>
        <taxon>Pseudomonadati</taxon>
        <taxon>Bacteroidota</taxon>
        <taxon>Flavobacteriia</taxon>
        <taxon>Flavobacteriales</taxon>
        <taxon>Flavobacteriaceae</taxon>
        <taxon>Flavobacterium</taxon>
    </lineage>
</organism>
<keyword evidence="4" id="KW-1185">Reference proteome</keyword>
<feature type="transmembrane region" description="Helical" evidence="1">
    <location>
        <begin position="9"/>
        <end position="27"/>
    </location>
</feature>
<dbReference type="OrthoDB" id="2168082at2"/>
<name>A0A552USC5_9FLAO</name>
<sequence length="298" mass="35188">MEIKYKDGYFRLVLGAVAAHIIVMYNIDKGFFEALFTISYLRGFIGSWIIAMLLIQYVYYVTVRLDRKYDWHNNTLLRLLWQLLVAFGAPSILAFFLAAFFFWVFDRNIFQTSYLSQDYTLVVLMILVINIYYFGLNSFIRLKHVTAPRDNNRIKENSDDDLTIAYVTESPTKQVIVVDSHTKSIPVKLETACYFFILEGGVFMRTFDMATLGESHQLNIPLKDLENMLDRKLFFRINRRMIVNYNSCKFYRSGKNKTLELFPEPELYPADTKIPEEHQRLHIVSEDRVTSFKTWMDR</sequence>
<accession>A0A552USC5</accession>
<keyword evidence="1" id="KW-0812">Transmembrane</keyword>
<dbReference type="EMBL" id="VJVZ01000022">
    <property type="protein sequence ID" value="TRW21087.1"/>
    <property type="molecule type" value="Genomic_DNA"/>
</dbReference>
<dbReference type="GO" id="GO:0003677">
    <property type="term" value="F:DNA binding"/>
    <property type="evidence" value="ECO:0007669"/>
    <property type="project" value="InterPro"/>
</dbReference>
<reference evidence="3 4" key="1">
    <citation type="submission" date="2019-07" db="EMBL/GenBank/DDBJ databases">
        <title>Flavobacterium sp. nov., isolated from glacier ice.</title>
        <authorList>
            <person name="Liu Q."/>
            <person name="Xin Y.-H."/>
        </authorList>
    </citation>
    <scope>NUCLEOTIDE SEQUENCE [LARGE SCALE GENOMIC DNA]</scope>
    <source>
        <strain evidence="3 4">ZT4R6</strain>
    </source>
</reference>
<evidence type="ECO:0000256" key="1">
    <source>
        <dbReference type="SAM" id="Phobius"/>
    </source>
</evidence>
<feature type="transmembrane region" description="Helical" evidence="1">
    <location>
        <begin position="119"/>
        <end position="140"/>
    </location>
</feature>
<proteinExistence type="predicted"/>
<dbReference type="AlphaFoldDB" id="A0A552USC5"/>
<evidence type="ECO:0000313" key="3">
    <source>
        <dbReference type="EMBL" id="TRW21087.1"/>
    </source>
</evidence>
<dbReference type="SMART" id="SM00850">
    <property type="entry name" value="LytTR"/>
    <property type="match status" value="1"/>
</dbReference>
<evidence type="ECO:0000313" key="4">
    <source>
        <dbReference type="Proteomes" id="UP000320643"/>
    </source>
</evidence>
<dbReference type="InterPro" id="IPR007492">
    <property type="entry name" value="LytTR_DNA-bd_dom"/>
</dbReference>
<dbReference type="Proteomes" id="UP000320643">
    <property type="component" value="Unassembled WGS sequence"/>
</dbReference>
<keyword evidence="1" id="KW-0472">Membrane</keyword>
<evidence type="ECO:0000259" key="2">
    <source>
        <dbReference type="SMART" id="SM00850"/>
    </source>
</evidence>
<feature type="transmembrane region" description="Helical" evidence="1">
    <location>
        <begin position="79"/>
        <end position="104"/>
    </location>
</feature>
<gene>
    <name evidence="3" type="ORF">FMM05_20580</name>
</gene>
<dbReference type="RefSeq" id="WP_143375314.1">
    <property type="nucleotide sequence ID" value="NZ_VJVZ01000022.1"/>
</dbReference>
<dbReference type="Pfam" id="PF04397">
    <property type="entry name" value="LytTR"/>
    <property type="match status" value="1"/>
</dbReference>
<feature type="domain" description="HTH LytTR-type" evidence="2">
    <location>
        <begin position="182"/>
        <end position="282"/>
    </location>
</feature>
<comment type="caution">
    <text evidence="3">The sequence shown here is derived from an EMBL/GenBank/DDBJ whole genome shotgun (WGS) entry which is preliminary data.</text>
</comment>